<sequence>MRPPTALSIAATDPSGADGLSADLKTFTALGVYGAAAVTALMLPDDDGDVRPRTLGADLVRGQVEAVLDEVEIDATRIGLLPTAAAAETVADLVETRADELGRIVLDVVMVNEEQTVLVTAEAAAALRTRLLPCAHVLVAGPLEAAQLLGEVVARDEFALRDQAERLRALGPAAVVLRGELGDVEADDAEDADDEPETHVVIAHPGGADALQADGGIELGLRGTAATLSAAIAAQYARIAQFDREGELGEIGRRGATDDDLTVIGSAQEFLASAVDNAEEWEVFHGGAGPVNHLITLAE</sequence>
<dbReference type="EC" id="2.7.4.7" evidence="3"/>
<dbReference type="Gene3D" id="3.40.1190.20">
    <property type="match status" value="1"/>
</dbReference>
<gene>
    <name evidence="3" type="ORF">FM110_07805</name>
</gene>
<proteinExistence type="predicted"/>
<evidence type="ECO:0000256" key="1">
    <source>
        <dbReference type="ARBA" id="ARBA00022977"/>
    </source>
</evidence>
<evidence type="ECO:0000259" key="2">
    <source>
        <dbReference type="Pfam" id="PF08543"/>
    </source>
</evidence>
<evidence type="ECO:0000313" key="4">
    <source>
        <dbReference type="Proteomes" id="UP000195981"/>
    </source>
</evidence>
<dbReference type="Pfam" id="PF08543">
    <property type="entry name" value="Phos_pyr_kin"/>
    <property type="match status" value="1"/>
</dbReference>
<feature type="domain" description="Pyridoxamine kinase/Phosphomethylpyrimidine kinase" evidence="2">
    <location>
        <begin position="13"/>
        <end position="240"/>
    </location>
</feature>
<dbReference type="GO" id="GO:0009228">
    <property type="term" value="P:thiamine biosynthetic process"/>
    <property type="evidence" value="ECO:0007669"/>
    <property type="project" value="UniProtKB-KW"/>
</dbReference>
<keyword evidence="4" id="KW-1185">Reference proteome</keyword>
<dbReference type="InterPro" id="IPR029056">
    <property type="entry name" value="Ribokinase-like"/>
</dbReference>
<protein>
    <submittedName>
        <fullName evidence="3">Hydroxymethylpyrimidine phosphate kinase ThiD</fullName>
        <ecNumber evidence="3">2.7.4.7</ecNumber>
    </submittedName>
</protein>
<reference evidence="3 4" key="1">
    <citation type="submission" date="2017-02" db="EMBL/GenBank/DDBJ databases">
        <authorList>
            <person name="Peterson S.W."/>
        </authorList>
    </citation>
    <scope>NUCLEOTIDE SEQUENCE [LARGE SCALE GENOMIC DNA]</scope>
    <source>
        <strain evidence="3 4">CIP104813</strain>
    </source>
</reference>
<dbReference type="RefSeq" id="WP_087104212.1">
    <property type="nucleotide sequence ID" value="NZ_FWFG01000068.1"/>
</dbReference>
<dbReference type="SUPFAM" id="SSF53613">
    <property type="entry name" value="Ribokinase-like"/>
    <property type="match status" value="1"/>
</dbReference>
<keyword evidence="1" id="KW-0784">Thiamine biosynthesis</keyword>
<keyword evidence="3" id="KW-0418">Kinase</keyword>
<accession>A0A1X6X0Y8</accession>
<dbReference type="PANTHER" id="PTHR20858:SF17">
    <property type="entry name" value="HYDROXYMETHYLPYRIMIDINE_PHOSPHOMETHYLPYRIMIDINE KINASE THI20-RELATED"/>
    <property type="match status" value="1"/>
</dbReference>
<dbReference type="InterPro" id="IPR013749">
    <property type="entry name" value="PM/HMP-P_kinase-1"/>
</dbReference>
<organism evidence="3 4">
    <name type="scientific">Brachybacterium nesterenkovii</name>
    <dbReference type="NCBI Taxonomy" id="47847"/>
    <lineage>
        <taxon>Bacteria</taxon>
        <taxon>Bacillati</taxon>
        <taxon>Actinomycetota</taxon>
        <taxon>Actinomycetes</taxon>
        <taxon>Micrococcales</taxon>
        <taxon>Dermabacteraceae</taxon>
        <taxon>Brachybacterium</taxon>
    </lineage>
</organism>
<dbReference type="GO" id="GO:0008902">
    <property type="term" value="F:hydroxymethylpyrimidine kinase activity"/>
    <property type="evidence" value="ECO:0007669"/>
    <property type="project" value="TreeGrafter"/>
</dbReference>
<keyword evidence="3" id="KW-0808">Transferase</keyword>
<dbReference type="OrthoDB" id="34166at2"/>
<evidence type="ECO:0000313" key="3">
    <source>
        <dbReference type="EMBL" id="SLM92272.1"/>
    </source>
</evidence>
<name>A0A1X6X0Y8_9MICO</name>
<dbReference type="AlphaFoldDB" id="A0A1X6X0Y8"/>
<dbReference type="GO" id="GO:0005829">
    <property type="term" value="C:cytosol"/>
    <property type="evidence" value="ECO:0007669"/>
    <property type="project" value="TreeGrafter"/>
</dbReference>
<dbReference type="EMBL" id="FWFG01000068">
    <property type="protein sequence ID" value="SLM92272.1"/>
    <property type="molecule type" value="Genomic_DNA"/>
</dbReference>
<dbReference type="PANTHER" id="PTHR20858">
    <property type="entry name" value="PHOSPHOMETHYLPYRIMIDINE KINASE"/>
    <property type="match status" value="1"/>
</dbReference>
<dbReference type="Proteomes" id="UP000195981">
    <property type="component" value="Unassembled WGS sequence"/>
</dbReference>
<dbReference type="GO" id="GO:0008972">
    <property type="term" value="F:phosphomethylpyrimidine kinase activity"/>
    <property type="evidence" value="ECO:0007669"/>
    <property type="project" value="UniProtKB-EC"/>
</dbReference>